<name>A0AAP0JA93_9MAGN</name>
<comment type="caution">
    <text evidence="1">The sequence shown here is derived from an EMBL/GenBank/DDBJ whole genome shotgun (WGS) entry which is preliminary data.</text>
</comment>
<protein>
    <submittedName>
        <fullName evidence="1">Uncharacterized protein</fullName>
    </submittedName>
</protein>
<gene>
    <name evidence="1" type="ORF">Sjap_009654</name>
</gene>
<accession>A0AAP0JA93</accession>
<evidence type="ECO:0000313" key="2">
    <source>
        <dbReference type="Proteomes" id="UP001417504"/>
    </source>
</evidence>
<dbReference type="Proteomes" id="UP001417504">
    <property type="component" value="Unassembled WGS sequence"/>
</dbReference>
<proteinExistence type="predicted"/>
<organism evidence="1 2">
    <name type="scientific">Stephania japonica</name>
    <dbReference type="NCBI Taxonomy" id="461633"/>
    <lineage>
        <taxon>Eukaryota</taxon>
        <taxon>Viridiplantae</taxon>
        <taxon>Streptophyta</taxon>
        <taxon>Embryophyta</taxon>
        <taxon>Tracheophyta</taxon>
        <taxon>Spermatophyta</taxon>
        <taxon>Magnoliopsida</taxon>
        <taxon>Ranunculales</taxon>
        <taxon>Menispermaceae</taxon>
        <taxon>Menispermoideae</taxon>
        <taxon>Cissampelideae</taxon>
        <taxon>Stephania</taxon>
    </lineage>
</organism>
<keyword evidence="2" id="KW-1185">Reference proteome</keyword>
<sequence length="216" mass="23865">MEDYAEELRTPPVSLISLVGCPDLHQSILTYLHKQQPPINTIALPDFSAISLLQKTKKETLDSAVPGGILKRDWLSKHRTRVPVVVAALFGSAAVSGDPAQWLQLCTDLENLNTLPIADMFYFLLSLLPFVIQRSLNSKSSVIARQLYTFKVKLIDRTIRSGFLFLLFFSFLSQTPCISGVKAPVRFPLMAGGGREGTYSIGNDQGVQALRDLLPC</sequence>
<evidence type="ECO:0000313" key="1">
    <source>
        <dbReference type="EMBL" id="KAK9129167.1"/>
    </source>
</evidence>
<dbReference type="AlphaFoldDB" id="A0AAP0JA93"/>
<dbReference type="PANTHER" id="PTHR14374">
    <property type="entry name" value="FOIE GRAS"/>
    <property type="match status" value="1"/>
</dbReference>
<reference evidence="1 2" key="1">
    <citation type="submission" date="2024-01" db="EMBL/GenBank/DDBJ databases">
        <title>Genome assemblies of Stephania.</title>
        <authorList>
            <person name="Yang L."/>
        </authorList>
    </citation>
    <scope>NUCLEOTIDE SEQUENCE [LARGE SCALE GENOMIC DNA]</scope>
    <source>
        <strain evidence="1">QJT</strain>
        <tissue evidence="1">Leaf</tissue>
    </source>
</reference>
<dbReference type="PANTHER" id="PTHR14374:SF0">
    <property type="entry name" value="TRAFFICKING PROTEIN PARTICLE COMPLEX SUBUNIT 11"/>
    <property type="match status" value="1"/>
</dbReference>
<dbReference type="EMBL" id="JBBNAE010000004">
    <property type="protein sequence ID" value="KAK9129167.1"/>
    <property type="molecule type" value="Genomic_DNA"/>
</dbReference>